<proteinExistence type="predicted"/>
<dbReference type="AlphaFoldDB" id="X1JUI1"/>
<evidence type="ECO:0000313" key="2">
    <source>
        <dbReference type="EMBL" id="GAH85055.1"/>
    </source>
</evidence>
<feature type="transmembrane region" description="Helical" evidence="1">
    <location>
        <begin position="24"/>
        <end position="47"/>
    </location>
</feature>
<organism evidence="2">
    <name type="scientific">marine sediment metagenome</name>
    <dbReference type="NCBI Taxonomy" id="412755"/>
    <lineage>
        <taxon>unclassified sequences</taxon>
        <taxon>metagenomes</taxon>
        <taxon>ecological metagenomes</taxon>
    </lineage>
</organism>
<feature type="non-terminal residue" evidence="2">
    <location>
        <position position="71"/>
    </location>
</feature>
<protein>
    <submittedName>
        <fullName evidence="2">Uncharacterized protein</fullName>
    </submittedName>
</protein>
<evidence type="ECO:0000256" key="1">
    <source>
        <dbReference type="SAM" id="Phobius"/>
    </source>
</evidence>
<accession>X1JUI1</accession>
<sequence length="71" mass="7988">MQTLADFIASILRGPGLWLRELSLAIPMSVARGFFLLYFFILLIWVLRMKKSATSGELSGISKPVDLRPYA</sequence>
<keyword evidence="1" id="KW-0472">Membrane</keyword>
<gene>
    <name evidence="2" type="ORF">S03H2_61633</name>
</gene>
<keyword evidence="1" id="KW-1133">Transmembrane helix</keyword>
<name>X1JUI1_9ZZZZ</name>
<comment type="caution">
    <text evidence="2">The sequence shown here is derived from an EMBL/GenBank/DDBJ whole genome shotgun (WGS) entry which is preliminary data.</text>
</comment>
<keyword evidence="1" id="KW-0812">Transmembrane</keyword>
<reference evidence="2" key="1">
    <citation type="journal article" date="2014" name="Front. Microbiol.">
        <title>High frequency of phylogenetically diverse reductive dehalogenase-homologous genes in deep subseafloor sedimentary metagenomes.</title>
        <authorList>
            <person name="Kawai M."/>
            <person name="Futagami T."/>
            <person name="Toyoda A."/>
            <person name="Takaki Y."/>
            <person name="Nishi S."/>
            <person name="Hori S."/>
            <person name="Arai W."/>
            <person name="Tsubouchi T."/>
            <person name="Morono Y."/>
            <person name="Uchiyama I."/>
            <person name="Ito T."/>
            <person name="Fujiyama A."/>
            <person name="Inagaki F."/>
            <person name="Takami H."/>
        </authorList>
    </citation>
    <scope>NUCLEOTIDE SEQUENCE</scope>
    <source>
        <strain evidence="2">Expedition CK06-06</strain>
    </source>
</reference>
<dbReference type="EMBL" id="BARU01039795">
    <property type="protein sequence ID" value="GAH85055.1"/>
    <property type="molecule type" value="Genomic_DNA"/>
</dbReference>